<accession>A0A9P0PTQ5</accession>
<feature type="domain" description="DNA polymerase alpha/delta/epsilon subunit B" evidence="5">
    <location>
        <begin position="175"/>
        <end position="385"/>
    </location>
</feature>
<evidence type="ECO:0000313" key="7">
    <source>
        <dbReference type="EMBL" id="CAH1997560.1"/>
    </source>
</evidence>
<dbReference type="EMBL" id="CAKOFQ010007295">
    <property type="protein sequence ID" value="CAH1997560.1"/>
    <property type="molecule type" value="Genomic_DNA"/>
</dbReference>
<evidence type="ECO:0000256" key="1">
    <source>
        <dbReference type="ARBA" id="ARBA00004123"/>
    </source>
</evidence>
<dbReference type="InterPro" id="IPR007185">
    <property type="entry name" value="DNA_pol_a/d/e_bsu"/>
</dbReference>
<dbReference type="InterPro" id="IPR040663">
    <property type="entry name" value="DNA_pol_D_N"/>
</dbReference>
<dbReference type="PANTHER" id="PTHR10416:SF0">
    <property type="entry name" value="DNA POLYMERASE DELTA SUBUNIT 2"/>
    <property type="match status" value="1"/>
</dbReference>
<evidence type="ECO:0000256" key="4">
    <source>
        <dbReference type="ARBA" id="ARBA00023242"/>
    </source>
</evidence>
<dbReference type="Proteomes" id="UP001152888">
    <property type="component" value="Unassembled WGS sequence"/>
</dbReference>
<dbReference type="InterPro" id="IPR024826">
    <property type="entry name" value="DNA_pol_delta/II_ssu"/>
</dbReference>
<evidence type="ECO:0000256" key="3">
    <source>
        <dbReference type="ARBA" id="ARBA00022705"/>
    </source>
</evidence>
<name>A0A9P0PTQ5_ACAOB</name>
<keyword evidence="8" id="KW-1185">Reference proteome</keyword>
<dbReference type="PANTHER" id="PTHR10416">
    <property type="entry name" value="DNA POLYMERASE DELTA SUBUNIT 2"/>
    <property type="match status" value="1"/>
</dbReference>
<evidence type="ECO:0000259" key="6">
    <source>
        <dbReference type="Pfam" id="PF18018"/>
    </source>
</evidence>
<comment type="caution">
    <text evidence="7">The sequence shown here is derived from an EMBL/GenBank/DDBJ whole genome shotgun (WGS) entry which is preliminary data.</text>
</comment>
<proteinExistence type="inferred from homology"/>
<dbReference type="Pfam" id="PF18018">
    <property type="entry name" value="DNA_pol_D_N"/>
    <property type="match status" value="1"/>
</dbReference>
<dbReference type="Pfam" id="PF04042">
    <property type="entry name" value="DNA_pol_E_B"/>
    <property type="match status" value="1"/>
</dbReference>
<reference evidence="7" key="1">
    <citation type="submission" date="2022-03" db="EMBL/GenBank/DDBJ databases">
        <authorList>
            <person name="Sayadi A."/>
        </authorList>
    </citation>
    <scope>NUCLEOTIDE SEQUENCE</scope>
</reference>
<gene>
    <name evidence="7" type="ORF">ACAOBT_LOCUS23836</name>
</gene>
<dbReference type="OrthoDB" id="3763at2759"/>
<keyword evidence="4" id="KW-0539">Nucleus</keyword>
<organism evidence="7 8">
    <name type="scientific">Acanthoscelides obtectus</name>
    <name type="common">Bean weevil</name>
    <name type="synonym">Bruchus obtectus</name>
    <dbReference type="NCBI Taxonomy" id="200917"/>
    <lineage>
        <taxon>Eukaryota</taxon>
        <taxon>Metazoa</taxon>
        <taxon>Ecdysozoa</taxon>
        <taxon>Arthropoda</taxon>
        <taxon>Hexapoda</taxon>
        <taxon>Insecta</taxon>
        <taxon>Pterygota</taxon>
        <taxon>Neoptera</taxon>
        <taxon>Endopterygota</taxon>
        <taxon>Coleoptera</taxon>
        <taxon>Polyphaga</taxon>
        <taxon>Cucujiformia</taxon>
        <taxon>Chrysomeloidea</taxon>
        <taxon>Chrysomelidae</taxon>
        <taxon>Bruchinae</taxon>
        <taxon>Bruchini</taxon>
        <taxon>Acanthoscelides</taxon>
    </lineage>
</organism>
<evidence type="ECO:0000313" key="8">
    <source>
        <dbReference type="Proteomes" id="UP001152888"/>
    </source>
</evidence>
<sequence>MLERATVDYQNLSERFAEQPSNYSKQYCSIYLSRLKAMEEFLKERVSETWGDKYPICKLYKLVEENYDECVVIGTIFKNQKCKPSILRQLAEASQLEMQPVFSRPDETDQLFIEDELQRYHLIGNIDSKTLVTGITCALLGSDIGKGKFQVREYLFADYRPQIDRPIYNDDVYLVLASGLDFVNSHKFLPNLEMFIFWLSGMLGCGDTVSKVARVVIAGNSIKCKAEEHFSSISLTARVPESQDTVEAVARFDSFIKQICQLVAVDVMPGKHDPSNHILPQKQMHFCMFPKSKVYKSFTPVTNPYSFSLDNLRILGTSGQPIDQILHYSDLEDPLNAMERCLQWNHLAPTAPDTLGCFPYYDKDPFILDDCPHIFFTGNQSQFDTRIVTGAKGQAVRLISVPQFSSTFEVAILNLKDLSCKPFSFKIHTS</sequence>
<dbReference type="InterPro" id="IPR041863">
    <property type="entry name" value="PolD2_C"/>
</dbReference>
<dbReference type="CDD" id="cd07387">
    <property type="entry name" value="MPP_PolD2_C"/>
    <property type="match status" value="1"/>
</dbReference>
<dbReference type="GO" id="GO:0003677">
    <property type="term" value="F:DNA binding"/>
    <property type="evidence" value="ECO:0007669"/>
    <property type="project" value="InterPro"/>
</dbReference>
<dbReference type="AlphaFoldDB" id="A0A9P0PTQ5"/>
<keyword evidence="3" id="KW-0235">DNA replication</keyword>
<evidence type="ECO:0008006" key="9">
    <source>
        <dbReference type="Google" id="ProtNLM"/>
    </source>
</evidence>
<protein>
    <recommendedName>
        <fullName evidence="9">DNA polymerase delta small subunit</fullName>
    </recommendedName>
</protein>
<dbReference type="GO" id="GO:0006271">
    <property type="term" value="P:DNA strand elongation involved in DNA replication"/>
    <property type="evidence" value="ECO:0007669"/>
    <property type="project" value="TreeGrafter"/>
</dbReference>
<dbReference type="Gene3D" id="3.60.21.50">
    <property type="match status" value="1"/>
</dbReference>
<comment type="subcellular location">
    <subcellularLocation>
        <location evidence="1">Nucleus</location>
    </subcellularLocation>
</comment>
<feature type="domain" description="DNA polymerase delta subunit OB-fold" evidence="6">
    <location>
        <begin position="26"/>
        <end position="154"/>
    </location>
</feature>
<evidence type="ECO:0000259" key="5">
    <source>
        <dbReference type="Pfam" id="PF04042"/>
    </source>
</evidence>
<comment type="similarity">
    <text evidence="2">Belongs to the DNA polymerase delta/II small subunit family.</text>
</comment>
<dbReference type="GO" id="GO:0043625">
    <property type="term" value="C:delta DNA polymerase complex"/>
    <property type="evidence" value="ECO:0007669"/>
    <property type="project" value="TreeGrafter"/>
</dbReference>
<evidence type="ECO:0000256" key="2">
    <source>
        <dbReference type="ARBA" id="ARBA00006035"/>
    </source>
</evidence>